<dbReference type="SUPFAM" id="SSF52540">
    <property type="entry name" value="P-loop containing nucleoside triphosphate hydrolases"/>
    <property type="match status" value="1"/>
</dbReference>
<keyword evidence="2" id="KW-1185">Reference proteome</keyword>
<sequence length="381" mass="40326">MSGFKLDEAVRLVESGFSHSGAADVVGLPVGAVTAAVRTAKAPVQPKGEAFPVPDTEGGEQGNALYLDVAALLDGGLPDPPAPVVLRREDGNAIFYARQVNLIFGDPESGKTFVAQAAAAEALTAGRRVLFVDIDHNGPQATISRFLDMEVPEETLRDPALFRYVEPADKAHLMAVVKDAKGWHPAVAVADSVGELLPLLGLNSNSPDDFTLAHTAVLKPLALAGAAVLAIDHLPKNTESRASGPTGTAAKRRAVGGVSIRVTINEQFTPGRGGSAFLSVNKDRHGGLRRHCPAEGKEPSAGLFKLDSSDDRIRWKVTAPKLGEAAAAVGVSAADLAELDKLDPPPKSVSDVKERLRWGTTRAMDTLKEWRSRRSRDVPEE</sequence>
<organism evidence="1 2">
    <name type="scientific">Micromonospora cremea</name>
    <dbReference type="NCBI Taxonomy" id="709881"/>
    <lineage>
        <taxon>Bacteria</taxon>
        <taxon>Bacillati</taxon>
        <taxon>Actinomycetota</taxon>
        <taxon>Actinomycetes</taxon>
        <taxon>Micromonosporales</taxon>
        <taxon>Micromonosporaceae</taxon>
        <taxon>Micromonospora</taxon>
    </lineage>
</organism>
<reference evidence="2" key="1">
    <citation type="submission" date="2016-12" db="EMBL/GenBank/DDBJ databases">
        <authorList>
            <person name="Varghese N."/>
            <person name="Submissions S."/>
        </authorList>
    </citation>
    <scope>NUCLEOTIDE SEQUENCE [LARGE SCALE GENOMIC DNA]</scope>
    <source>
        <strain evidence="2">DSM 45599</strain>
    </source>
</reference>
<gene>
    <name evidence="1" type="ORF">SAMN04489832_4582</name>
</gene>
<evidence type="ECO:0008006" key="3">
    <source>
        <dbReference type="Google" id="ProtNLM"/>
    </source>
</evidence>
<proteinExistence type="predicted"/>
<dbReference type="InterPro" id="IPR027417">
    <property type="entry name" value="P-loop_NTPase"/>
</dbReference>
<evidence type="ECO:0000313" key="2">
    <source>
        <dbReference type="Proteomes" id="UP000185124"/>
    </source>
</evidence>
<dbReference type="RefSeq" id="WP_208869720.1">
    <property type="nucleotide sequence ID" value="NZ_FSQT01000002.1"/>
</dbReference>
<dbReference type="AlphaFoldDB" id="A0A1N5ZXE7"/>
<dbReference type="STRING" id="709881.SAMN04489832_4582"/>
<accession>A0A1N5ZXE7</accession>
<dbReference type="Gene3D" id="3.40.50.300">
    <property type="entry name" value="P-loop containing nucleotide triphosphate hydrolases"/>
    <property type="match status" value="1"/>
</dbReference>
<evidence type="ECO:0000313" key="1">
    <source>
        <dbReference type="EMBL" id="SIN26307.1"/>
    </source>
</evidence>
<dbReference type="Proteomes" id="UP000185124">
    <property type="component" value="Unassembled WGS sequence"/>
</dbReference>
<dbReference type="EMBL" id="FSQT01000002">
    <property type="protein sequence ID" value="SIN26307.1"/>
    <property type="molecule type" value="Genomic_DNA"/>
</dbReference>
<protein>
    <recommendedName>
        <fullName evidence="3">AAA domain-containing protein</fullName>
    </recommendedName>
</protein>
<name>A0A1N5ZXE7_9ACTN</name>